<evidence type="ECO:0000256" key="3">
    <source>
        <dbReference type="ARBA" id="ARBA00038502"/>
    </source>
</evidence>
<protein>
    <submittedName>
        <fullName evidence="6">GNAT family N-acetyltransferase</fullName>
    </submittedName>
</protein>
<evidence type="ECO:0000313" key="6">
    <source>
        <dbReference type="EMBL" id="QLG61008.1"/>
    </source>
</evidence>
<evidence type="ECO:0000256" key="4">
    <source>
        <dbReference type="SAM" id="MobiDB-lite"/>
    </source>
</evidence>
<dbReference type="InterPro" id="IPR016181">
    <property type="entry name" value="Acyl_CoA_acyltransferase"/>
</dbReference>
<dbReference type="EMBL" id="CP058579">
    <property type="protein sequence ID" value="QLG61008.1"/>
    <property type="molecule type" value="Genomic_DNA"/>
</dbReference>
<dbReference type="PROSITE" id="PS51186">
    <property type="entry name" value="GNAT"/>
    <property type="match status" value="1"/>
</dbReference>
<dbReference type="CDD" id="cd04301">
    <property type="entry name" value="NAT_SF"/>
    <property type="match status" value="1"/>
</dbReference>
<dbReference type="PANTHER" id="PTHR43792">
    <property type="entry name" value="GNAT FAMILY, PUTATIVE (AFU_ORTHOLOGUE AFUA_3G00765)-RELATED-RELATED"/>
    <property type="match status" value="1"/>
</dbReference>
<organism evidence="6 7">
    <name type="scientific">Halorarum salinum</name>
    <dbReference type="NCBI Taxonomy" id="2743089"/>
    <lineage>
        <taxon>Archaea</taxon>
        <taxon>Methanobacteriati</taxon>
        <taxon>Methanobacteriota</taxon>
        <taxon>Stenosarchaea group</taxon>
        <taxon>Halobacteria</taxon>
        <taxon>Halobacteriales</taxon>
        <taxon>Haloferacaceae</taxon>
        <taxon>Halorarum</taxon>
    </lineage>
</organism>
<dbReference type="GO" id="GO:0016747">
    <property type="term" value="F:acyltransferase activity, transferring groups other than amino-acyl groups"/>
    <property type="evidence" value="ECO:0007669"/>
    <property type="project" value="InterPro"/>
</dbReference>
<dbReference type="GeneID" id="56036664"/>
<keyword evidence="7" id="KW-1185">Reference proteome</keyword>
<dbReference type="OrthoDB" id="120213at2157"/>
<dbReference type="Pfam" id="PF13302">
    <property type="entry name" value="Acetyltransf_3"/>
    <property type="match status" value="1"/>
</dbReference>
<dbReference type="AlphaFoldDB" id="A0A7D5L963"/>
<comment type="similarity">
    <text evidence="3">Belongs to the acetyltransferase family. RimJ subfamily.</text>
</comment>
<dbReference type="InterPro" id="IPR000182">
    <property type="entry name" value="GNAT_dom"/>
</dbReference>
<name>A0A7D5L963_9EURY</name>
<feature type="domain" description="N-acetyltransferase" evidence="5">
    <location>
        <begin position="12"/>
        <end position="172"/>
    </location>
</feature>
<accession>A0A7D5L963</accession>
<dbReference type="SUPFAM" id="SSF55729">
    <property type="entry name" value="Acyl-CoA N-acyltransferases (Nat)"/>
    <property type="match status" value="1"/>
</dbReference>
<dbReference type="PANTHER" id="PTHR43792:SF8">
    <property type="entry name" value="[RIBOSOMAL PROTEIN US5]-ALANINE N-ACETYLTRANSFERASE"/>
    <property type="match status" value="1"/>
</dbReference>
<sequence length="184" mass="20531">MPGSAFKSGERVSLRPVEPEDDEFLRRHRNDPRLRKPLGEVGPHAAADVAEYREEVVRGDDGVTLLIRVDGDPVGLTFLFREDERRGVAELGYWLAPDAWGNGYATEAADLLCAHAFDERALHRLTARVYEGNDASARVLEGLGFVEEGRLREDGVWGGERRDTLRYGLLAREWRVGQGDAGTE</sequence>
<dbReference type="Gene3D" id="3.40.630.30">
    <property type="match status" value="1"/>
</dbReference>
<evidence type="ECO:0000259" key="5">
    <source>
        <dbReference type="PROSITE" id="PS51186"/>
    </source>
</evidence>
<evidence type="ECO:0000256" key="1">
    <source>
        <dbReference type="ARBA" id="ARBA00022679"/>
    </source>
</evidence>
<proteinExistence type="inferred from homology"/>
<evidence type="ECO:0000313" key="7">
    <source>
        <dbReference type="Proteomes" id="UP000509626"/>
    </source>
</evidence>
<feature type="region of interest" description="Disordered" evidence="4">
    <location>
        <begin position="1"/>
        <end position="29"/>
    </location>
</feature>
<dbReference type="Proteomes" id="UP000509626">
    <property type="component" value="Chromosome"/>
</dbReference>
<dbReference type="KEGG" id="halu:HUG12_04355"/>
<evidence type="ECO:0000256" key="2">
    <source>
        <dbReference type="ARBA" id="ARBA00023315"/>
    </source>
</evidence>
<reference evidence="6 7" key="1">
    <citation type="submission" date="2020-06" db="EMBL/GenBank/DDBJ databases">
        <title>NJ-3-1, isolated from saline soil.</title>
        <authorList>
            <person name="Cui H.L."/>
            <person name="Shi X."/>
        </authorList>
    </citation>
    <scope>NUCLEOTIDE SEQUENCE [LARGE SCALE GENOMIC DNA]</scope>
    <source>
        <strain evidence="6 7">NJ-3-1</strain>
    </source>
</reference>
<dbReference type="InterPro" id="IPR051531">
    <property type="entry name" value="N-acetyltransferase"/>
</dbReference>
<keyword evidence="1 6" id="KW-0808">Transferase</keyword>
<dbReference type="RefSeq" id="WP_179267592.1">
    <property type="nucleotide sequence ID" value="NZ_CP058579.1"/>
</dbReference>
<gene>
    <name evidence="6" type="ORF">HUG12_04355</name>
</gene>
<keyword evidence="2" id="KW-0012">Acyltransferase</keyword>